<evidence type="ECO:0000256" key="5">
    <source>
        <dbReference type="ARBA" id="ARBA00023187"/>
    </source>
</evidence>
<dbReference type="InterPro" id="IPR044640">
    <property type="entry name" value="RU2A"/>
</dbReference>
<accession>A0A7S3A0I8</accession>
<dbReference type="GO" id="GO:0005681">
    <property type="term" value="C:spliceosomal complex"/>
    <property type="evidence" value="ECO:0007669"/>
    <property type="project" value="UniProtKB-KW"/>
</dbReference>
<evidence type="ECO:0000256" key="2">
    <source>
        <dbReference type="ARBA" id="ARBA00022614"/>
    </source>
</evidence>
<dbReference type="EMBL" id="HBHW01032202">
    <property type="protein sequence ID" value="CAE0056727.1"/>
    <property type="molecule type" value="Transcribed_RNA"/>
</dbReference>
<sequence length="256" mass="28518">MVRMTPELISRSAQFTNCLGDRELDLRGNQISLIENLATSNDLFDVLDISGNSIAILGNMPYLRRLKTILAGLNKITRVGNGFAKAVPNLESLVLSGNQIHSLESLSDLFNLKKLERLTLVDNPVTKEGHYRQYIIKMIPSLRVLDYKKIKMEEREHANALFSGEDGQLLEKKLGKANVREFIPGNLGDTPAHKPTPEQIAAVKRKIQNAKSVEEISQLERVRISTSPHSLSASHTGLHSLRANHCSRKFSTASRS</sequence>
<evidence type="ECO:0000256" key="6">
    <source>
        <dbReference type="ARBA" id="ARBA00023242"/>
    </source>
</evidence>
<proteinExistence type="inferred from homology"/>
<keyword evidence="4" id="KW-0677">Repeat</keyword>
<comment type="similarity">
    <text evidence="7">Belongs to the U2 small nuclear ribonucleoprotein A family.</text>
</comment>
<evidence type="ECO:0000256" key="1">
    <source>
        <dbReference type="ARBA" id="ARBA00004123"/>
    </source>
</evidence>
<organism evidence="9">
    <name type="scientific">Rhodosorus marinus</name>
    <dbReference type="NCBI Taxonomy" id="101924"/>
    <lineage>
        <taxon>Eukaryota</taxon>
        <taxon>Rhodophyta</taxon>
        <taxon>Stylonematophyceae</taxon>
        <taxon>Stylonematales</taxon>
        <taxon>Stylonemataceae</taxon>
        <taxon>Rhodosorus</taxon>
    </lineage>
</organism>
<evidence type="ECO:0000256" key="3">
    <source>
        <dbReference type="ARBA" id="ARBA00022728"/>
    </source>
</evidence>
<keyword evidence="5" id="KW-0508">mRNA splicing</keyword>
<name>A0A7S3A0I8_9RHOD</name>
<dbReference type="SMART" id="SM00365">
    <property type="entry name" value="LRR_SD22"/>
    <property type="match status" value="2"/>
</dbReference>
<feature type="domain" description="U2A'/phosphoprotein 32 family A C-terminal" evidence="8">
    <location>
        <begin position="128"/>
        <end position="146"/>
    </location>
</feature>
<dbReference type="SMART" id="SM00446">
    <property type="entry name" value="LRRcap"/>
    <property type="match status" value="1"/>
</dbReference>
<dbReference type="InterPro" id="IPR003603">
    <property type="entry name" value="U2A'_phosphoprotein32A_C"/>
</dbReference>
<dbReference type="Gene3D" id="3.80.10.10">
    <property type="entry name" value="Ribonuclease Inhibitor"/>
    <property type="match status" value="1"/>
</dbReference>
<dbReference type="EMBL" id="HBHW01032213">
    <property type="protein sequence ID" value="CAE0056735.1"/>
    <property type="molecule type" value="Transcribed_RNA"/>
</dbReference>
<comment type="subcellular location">
    <subcellularLocation>
        <location evidence="1">Nucleus</location>
    </subcellularLocation>
</comment>
<dbReference type="PROSITE" id="PS51450">
    <property type="entry name" value="LRR"/>
    <property type="match status" value="1"/>
</dbReference>
<dbReference type="FunFam" id="3.80.10.10:FF:000026">
    <property type="entry name" value="U2 small nuclear ribonucleoprotein A"/>
    <property type="match status" value="1"/>
</dbReference>
<dbReference type="SUPFAM" id="SSF52058">
    <property type="entry name" value="L domain-like"/>
    <property type="match status" value="1"/>
</dbReference>
<evidence type="ECO:0000256" key="7">
    <source>
        <dbReference type="ARBA" id="ARBA00024196"/>
    </source>
</evidence>
<keyword evidence="2" id="KW-0433">Leucine-rich repeat</keyword>
<dbReference type="PANTHER" id="PTHR10552:SF6">
    <property type="entry name" value="U2 SMALL NUCLEAR RIBONUCLEOPROTEIN A"/>
    <property type="match status" value="1"/>
</dbReference>
<evidence type="ECO:0000259" key="8">
    <source>
        <dbReference type="SMART" id="SM00446"/>
    </source>
</evidence>
<keyword evidence="3" id="KW-0747">Spliceosome</keyword>
<dbReference type="InterPro" id="IPR001611">
    <property type="entry name" value="Leu-rich_rpt"/>
</dbReference>
<gene>
    <name evidence="9" type="ORF">RMAR00112_LOCUS24773</name>
    <name evidence="10" type="ORF">RMAR00112_LOCUS24781</name>
</gene>
<evidence type="ECO:0000313" key="9">
    <source>
        <dbReference type="EMBL" id="CAE0056727.1"/>
    </source>
</evidence>
<keyword evidence="6" id="KW-0539">Nucleus</keyword>
<protein>
    <recommendedName>
        <fullName evidence="8">U2A'/phosphoprotein 32 family A C-terminal domain-containing protein</fullName>
    </recommendedName>
</protein>
<keyword evidence="3" id="KW-0507">mRNA processing</keyword>
<evidence type="ECO:0000256" key="4">
    <source>
        <dbReference type="ARBA" id="ARBA00022737"/>
    </source>
</evidence>
<dbReference type="PANTHER" id="PTHR10552">
    <property type="entry name" value="U2 SMALL NUCLEAR RIBONUCLEOPROTEIN A"/>
    <property type="match status" value="1"/>
</dbReference>
<dbReference type="GO" id="GO:0000398">
    <property type="term" value="P:mRNA splicing, via spliceosome"/>
    <property type="evidence" value="ECO:0007669"/>
    <property type="project" value="InterPro"/>
</dbReference>
<dbReference type="GO" id="GO:0030620">
    <property type="term" value="F:U2 snRNA binding"/>
    <property type="evidence" value="ECO:0007669"/>
    <property type="project" value="InterPro"/>
</dbReference>
<evidence type="ECO:0000313" key="10">
    <source>
        <dbReference type="EMBL" id="CAE0056735.1"/>
    </source>
</evidence>
<dbReference type="InterPro" id="IPR032675">
    <property type="entry name" value="LRR_dom_sf"/>
</dbReference>
<dbReference type="Pfam" id="PF14580">
    <property type="entry name" value="LRR_9"/>
    <property type="match status" value="1"/>
</dbReference>
<reference evidence="9" key="1">
    <citation type="submission" date="2021-01" db="EMBL/GenBank/DDBJ databases">
        <authorList>
            <person name="Corre E."/>
            <person name="Pelletier E."/>
            <person name="Niang G."/>
            <person name="Scheremetjew M."/>
            <person name="Finn R."/>
            <person name="Kale V."/>
            <person name="Holt S."/>
            <person name="Cochrane G."/>
            <person name="Meng A."/>
            <person name="Brown T."/>
            <person name="Cohen L."/>
        </authorList>
    </citation>
    <scope>NUCLEOTIDE SEQUENCE</scope>
    <source>
        <strain evidence="9">CCMP 769</strain>
    </source>
</reference>
<dbReference type="AlphaFoldDB" id="A0A7S3A0I8"/>